<feature type="transmembrane region" description="Helical" evidence="7">
    <location>
        <begin position="106"/>
        <end position="125"/>
    </location>
</feature>
<feature type="domain" description="CSC1/OSCA1-like N-terminal transmembrane" evidence="9">
    <location>
        <begin position="25"/>
        <end position="185"/>
    </location>
</feature>
<evidence type="ECO:0000313" key="11">
    <source>
        <dbReference type="Proteomes" id="UP001397290"/>
    </source>
</evidence>
<dbReference type="InterPro" id="IPR032880">
    <property type="entry name" value="CSC1/OSCA1-like_N"/>
</dbReference>
<dbReference type="InterPro" id="IPR045122">
    <property type="entry name" value="Csc1-like"/>
</dbReference>
<feature type="transmembrane region" description="Helical" evidence="7">
    <location>
        <begin position="360"/>
        <end position="388"/>
    </location>
</feature>
<feature type="transmembrane region" description="Helical" evidence="7">
    <location>
        <begin position="20"/>
        <end position="46"/>
    </location>
</feature>
<evidence type="ECO:0000313" key="10">
    <source>
        <dbReference type="EMBL" id="KAK8150612.1"/>
    </source>
</evidence>
<comment type="subcellular location">
    <subcellularLocation>
        <location evidence="1">Membrane</location>
        <topology evidence="1">Multi-pass membrane protein</topology>
    </subcellularLocation>
</comment>
<feature type="transmembrane region" description="Helical" evidence="7">
    <location>
        <begin position="571"/>
        <end position="596"/>
    </location>
</feature>
<feature type="transmembrane region" description="Helical" evidence="7">
    <location>
        <begin position="523"/>
        <end position="546"/>
    </location>
</feature>
<dbReference type="Pfam" id="PF13967">
    <property type="entry name" value="RSN1_TM"/>
    <property type="match status" value="1"/>
</dbReference>
<feature type="transmembrane region" description="Helical" evidence="7">
    <location>
        <begin position="447"/>
        <end position="468"/>
    </location>
</feature>
<reference evidence="10 11" key="1">
    <citation type="submission" date="2020-02" db="EMBL/GenBank/DDBJ databases">
        <title>Comparative genomics of the hypocrealean fungal genus Beauvera.</title>
        <authorList>
            <person name="Showalter D.N."/>
            <person name="Bushley K.E."/>
            <person name="Rehner S.A."/>
        </authorList>
    </citation>
    <scope>NUCLEOTIDE SEQUENCE [LARGE SCALE GENOMIC DNA]</scope>
    <source>
        <strain evidence="10 11">ARSEF4384</strain>
    </source>
</reference>
<dbReference type="PANTHER" id="PTHR13018:SF20">
    <property type="entry name" value="SPORULATION-SPECIFIC PROTEIN 75"/>
    <property type="match status" value="1"/>
</dbReference>
<keyword evidence="3" id="KW-0813">Transport</keyword>
<evidence type="ECO:0000256" key="3">
    <source>
        <dbReference type="ARBA" id="ARBA00022448"/>
    </source>
</evidence>
<feature type="transmembrane region" description="Helical" evidence="7">
    <location>
        <begin position="318"/>
        <end position="340"/>
    </location>
</feature>
<comment type="similarity">
    <text evidence="2">Belongs to the CSC1 (TC 1.A.17) family.</text>
</comment>
<dbReference type="InterPro" id="IPR003864">
    <property type="entry name" value="CSC1/OSCA1-like_7TM"/>
</dbReference>
<feature type="transmembrane region" description="Helical" evidence="7">
    <location>
        <begin position="408"/>
        <end position="427"/>
    </location>
</feature>
<dbReference type="EMBL" id="JAAHCF010000011">
    <property type="protein sequence ID" value="KAK8150612.1"/>
    <property type="molecule type" value="Genomic_DNA"/>
</dbReference>
<keyword evidence="6 7" id="KW-0472">Membrane</keyword>
<evidence type="ECO:0000256" key="1">
    <source>
        <dbReference type="ARBA" id="ARBA00004141"/>
    </source>
</evidence>
<feature type="transmembrane region" description="Helical" evidence="7">
    <location>
        <begin position="608"/>
        <end position="627"/>
    </location>
</feature>
<evidence type="ECO:0000259" key="8">
    <source>
        <dbReference type="Pfam" id="PF02714"/>
    </source>
</evidence>
<dbReference type="Proteomes" id="UP001397290">
    <property type="component" value="Unassembled WGS sequence"/>
</dbReference>
<sequence length="663" mass="73599">MSHFSRADQVPGAAQAQRGIGAAGFLAALSVAFCSFAAQITLFLLVRRNKKLRPVYGSSDSRATELRSLWTDIWKYRNPQDDEDTMKKHNVDVYFMLRYLKTIGRIFEPIFLIAMPVLLVLNYVGGKGQDVTHPDSSHAQTTDTVIGLDTLAFGNIRASETSRYAAHVIMAVFVVVHFCRVVFEELREYAIYRQEFLGKNLVFVLISPWPSSLGSTVEMMEFFNKLPGGLCNAHVFNRAGDKDTVPYGDSTRNPPSMHSVLLEFHSPLAPPIAANMAFKDKTDDCFPIMAVSEDDVINGNICTGAWARQGIRSTVVNLTLAAMIVLWAVPVASTAALGQIDTLIRTQPWLSFVNRHETLHRFLAAVAAITPGLALSLLLHILPVILIWLAQLGGAKLQSQRAELVQKLYFVFLFIQMVMVVSLASFFTSSVPQYLRNLEELQSVGAILALFTQNLPSAANYFFSYLILQSLSRSAGNMLQVERLLIFLWYKVRKRGDGPSDNEMDITTLACDMPVLTTLACIGLVYCIIAPLICVFVMLSFTLIWLTQRYSTRCAAARPGAACKPVAHGGILYPIAIHQTFTGIYIMLICLSGLFFGVRDEEGGAPCVAHGMAMIVLIFMVATYQYILHSIYHPRIRGLVVNSLDESCLPVQCHHDSHVRQLE</sequence>
<evidence type="ECO:0000256" key="4">
    <source>
        <dbReference type="ARBA" id="ARBA00022692"/>
    </source>
</evidence>
<evidence type="ECO:0000256" key="5">
    <source>
        <dbReference type="ARBA" id="ARBA00022989"/>
    </source>
</evidence>
<protein>
    <submittedName>
        <fullName evidence="10">Uncharacterized protein</fullName>
    </submittedName>
</protein>
<evidence type="ECO:0000256" key="6">
    <source>
        <dbReference type="ARBA" id="ARBA00023136"/>
    </source>
</evidence>
<keyword evidence="5 7" id="KW-1133">Transmembrane helix</keyword>
<proteinExistence type="inferred from homology"/>
<name>A0AAW0S8D0_9HYPO</name>
<dbReference type="GO" id="GO:0005227">
    <property type="term" value="F:calcium-activated cation channel activity"/>
    <property type="evidence" value="ECO:0007669"/>
    <property type="project" value="InterPro"/>
</dbReference>
<evidence type="ECO:0000256" key="2">
    <source>
        <dbReference type="ARBA" id="ARBA00007779"/>
    </source>
</evidence>
<dbReference type="PANTHER" id="PTHR13018">
    <property type="entry name" value="PROBABLE MEMBRANE PROTEIN DUF221-RELATED"/>
    <property type="match status" value="1"/>
</dbReference>
<dbReference type="AlphaFoldDB" id="A0AAW0S8D0"/>
<evidence type="ECO:0000256" key="7">
    <source>
        <dbReference type="SAM" id="Phobius"/>
    </source>
</evidence>
<feature type="domain" description="CSC1/OSCA1-like 7TM region" evidence="8">
    <location>
        <begin position="312"/>
        <end position="595"/>
    </location>
</feature>
<accession>A0AAW0S8D0</accession>
<keyword evidence="4 7" id="KW-0812">Transmembrane</keyword>
<evidence type="ECO:0000259" key="9">
    <source>
        <dbReference type="Pfam" id="PF13967"/>
    </source>
</evidence>
<feature type="transmembrane region" description="Helical" evidence="7">
    <location>
        <begin position="164"/>
        <end position="183"/>
    </location>
</feature>
<dbReference type="Pfam" id="PF02714">
    <property type="entry name" value="RSN1_7TM"/>
    <property type="match status" value="1"/>
</dbReference>
<dbReference type="GO" id="GO:0005886">
    <property type="term" value="C:plasma membrane"/>
    <property type="evidence" value="ECO:0007669"/>
    <property type="project" value="TreeGrafter"/>
</dbReference>
<organism evidence="10 11">
    <name type="scientific">Beauveria asiatica</name>
    <dbReference type="NCBI Taxonomy" id="1069075"/>
    <lineage>
        <taxon>Eukaryota</taxon>
        <taxon>Fungi</taxon>
        <taxon>Dikarya</taxon>
        <taxon>Ascomycota</taxon>
        <taxon>Pezizomycotina</taxon>
        <taxon>Sordariomycetes</taxon>
        <taxon>Hypocreomycetidae</taxon>
        <taxon>Hypocreales</taxon>
        <taxon>Cordycipitaceae</taxon>
        <taxon>Beauveria</taxon>
    </lineage>
</organism>
<comment type="caution">
    <text evidence="10">The sequence shown here is derived from an EMBL/GenBank/DDBJ whole genome shotgun (WGS) entry which is preliminary data.</text>
</comment>
<gene>
    <name evidence="10" type="ORF">G3M48_000485</name>
</gene>
<keyword evidence="11" id="KW-1185">Reference proteome</keyword>